<keyword evidence="6" id="KW-0449">Lipoprotein</keyword>
<comment type="caution">
    <text evidence="7">The sequence shown here is derived from an EMBL/GenBank/DDBJ whole genome shotgun (WGS) entry which is preliminary data.</text>
</comment>
<gene>
    <name evidence="7" type="ORF">B9Z44_10170</name>
</gene>
<dbReference type="GO" id="GO:0009636">
    <property type="term" value="P:response to toxic substance"/>
    <property type="evidence" value="ECO:0007669"/>
    <property type="project" value="InterPro"/>
</dbReference>
<reference evidence="7 8" key="1">
    <citation type="submission" date="2017-04" db="EMBL/GenBank/DDBJ databases">
        <title>Unexpected and diverse lifestyles within the genus Limnohabitans.</title>
        <authorList>
            <person name="Kasalicky V."/>
            <person name="Mehrshad M."/>
            <person name="Andrei S.-A."/>
            <person name="Salcher M."/>
            <person name="Kratochvilova H."/>
            <person name="Simek K."/>
            <person name="Ghai R."/>
        </authorList>
    </citation>
    <scope>NUCLEOTIDE SEQUENCE [LARGE SCALE GENOMIC DNA]</scope>
    <source>
        <strain evidence="7 8">MWH-C5</strain>
    </source>
</reference>
<dbReference type="Proteomes" id="UP000251341">
    <property type="component" value="Unassembled WGS sequence"/>
</dbReference>
<keyword evidence="4" id="KW-0472">Membrane</keyword>
<dbReference type="PROSITE" id="PS51257">
    <property type="entry name" value="PROKAR_LIPOPROTEIN"/>
    <property type="match status" value="1"/>
</dbReference>
<accession>A0A315ESU5</accession>
<dbReference type="InterPro" id="IPR012556">
    <property type="entry name" value="Entericidin"/>
</dbReference>
<evidence type="ECO:0000256" key="1">
    <source>
        <dbReference type="ARBA" id="ARBA00010296"/>
    </source>
</evidence>
<sequence length="44" mass="4525">MNKLLLIALALVAVVGLSACNTMRGIGQDVQKAGTAIEDAAKKK</sequence>
<keyword evidence="3" id="KW-0732">Signal</keyword>
<evidence type="ECO:0000313" key="8">
    <source>
        <dbReference type="Proteomes" id="UP000251341"/>
    </source>
</evidence>
<keyword evidence="5" id="KW-0564">Palmitate</keyword>
<evidence type="ECO:0000256" key="5">
    <source>
        <dbReference type="ARBA" id="ARBA00023139"/>
    </source>
</evidence>
<dbReference type="AlphaFoldDB" id="A0A315ESU5"/>
<dbReference type="RefSeq" id="WP_104801556.1">
    <property type="nucleotide sequence ID" value="NZ_NESP01000001.1"/>
</dbReference>
<evidence type="ECO:0000256" key="2">
    <source>
        <dbReference type="ARBA" id="ARBA00022475"/>
    </source>
</evidence>
<evidence type="ECO:0000313" key="7">
    <source>
        <dbReference type="EMBL" id="PUE59908.1"/>
    </source>
</evidence>
<keyword evidence="2" id="KW-1003">Cell membrane</keyword>
<evidence type="ECO:0000256" key="4">
    <source>
        <dbReference type="ARBA" id="ARBA00023136"/>
    </source>
</evidence>
<evidence type="ECO:0000256" key="6">
    <source>
        <dbReference type="ARBA" id="ARBA00023288"/>
    </source>
</evidence>
<dbReference type="EMBL" id="NESP01000001">
    <property type="protein sequence ID" value="PUE59908.1"/>
    <property type="molecule type" value="Genomic_DNA"/>
</dbReference>
<keyword evidence="8" id="KW-1185">Reference proteome</keyword>
<protein>
    <submittedName>
        <fullName evidence="7">Entericidin</fullName>
    </submittedName>
</protein>
<proteinExistence type="inferred from homology"/>
<dbReference type="Pfam" id="PF08085">
    <property type="entry name" value="Entericidin"/>
    <property type="match status" value="1"/>
</dbReference>
<organism evidence="7 8">
    <name type="scientific">Limnohabitans curvus</name>
    <dbReference type="NCBI Taxonomy" id="323423"/>
    <lineage>
        <taxon>Bacteria</taxon>
        <taxon>Pseudomonadati</taxon>
        <taxon>Pseudomonadota</taxon>
        <taxon>Betaproteobacteria</taxon>
        <taxon>Burkholderiales</taxon>
        <taxon>Comamonadaceae</taxon>
        <taxon>Limnohabitans</taxon>
    </lineage>
</organism>
<evidence type="ECO:0000256" key="3">
    <source>
        <dbReference type="ARBA" id="ARBA00022729"/>
    </source>
</evidence>
<dbReference type="GO" id="GO:0016020">
    <property type="term" value="C:membrane"/>
    <property type="evidence" value="ECO:0007669"/>
    <property type="project" value="InterPro"/>
</dbReference>
<comment type="similarity">
    <text evidence="1">Belongs to the EcnA/EcnB lipoprotein family.</text>
</comment>
<name>A0A315ESU5_9BURK</name>